<dbReference type="SUPFAM" id="SSF142921">
    <property type="entry name" value="WGR domain-like"/>
    <property type="match status" value="1"/>
</dbReference>
<dbReference type="PROSITE" id="PS51977">
    <property type="entry name" value="WGR"/>
    <property type="match status" value="1"/>
</dbReference>
<feature type="domain" description="WGR" evidence="1">
    <location>
        <begin position="1"/>
        <end position="78"/>
    </location>
</feature>
<accession>A0AAD0F1U3</accession>
<dbReference type="InterPro" id="IPR008893">
    <property type="entry name" value="WGR_domain"/>
</dbReference>
<sequence>MIQALHFKDEKSDKFWFIETLDCELMVNYGKTGVTGKYEIKEFDTVEECEKEALKLINSKKKKGYQDFPEFDRDNHFYFDDEECGLHILMSHINFRKYFTDEFYYDCGDEEAPFGSDEGNDALYELQEAIQKKKKINFFDFPKVIIEKIWEMDYISPDVEKTDEELKEQAKTKFNGLLGDQIILQSDQVILAVTFGQAKITGKIDNDLLELALKSLTRIDRLNRLIWNWDKEEATYYIETMRKDLIKFKEDCQKGLLQN</sequence>
<dbReference type="AlphaFoldDB" id="A0AAD0F1U3"/>
<proteinExistence type="predicted"/>
<evidence type="ECO:0000313" key="3">
    <source>
        <dbReference type="Proteomes" id="UP000228552"/>
    </source>
</evidence>
<gene>
    <name evidence="2" type="ORF">CTM74_09250</name>
</gene>
<dbReference type="InterPro" id="IPR050458">
    <property type="entry name" value="LolB"/>
</dbReference>
<dbReference type="PANTHER" id="PTHR30634">
    <property type="entry name" value="OUTER MEMBRANE LOLAB LIPOPROTEIN INSERTION APPARATUS"/>
    <property type="match status" value="1"/>
</dbReference>
<dbReference type="Gene3D" id="2.20.140.10">
    <property type="entry name" value="WGR domain"/>
    <property type="match status" value="1"/>
</dbReference>
<keyword evidence="3" id="KW-1185">Reference proteome</keyword>
<evidence type="ECO:0000259" key="1">
    <source>
        <dbReference type="PROSITE" id="PS51977"/>
    </source>
</evidence>
<evidence type="ECO:0000313" key="2">
    <source>
        <dbReference type="EMBL" id="ATV62004.1"/>
    </source>
</evidence>
<dbReference type="Pfam" id="PF05406">
    <property type="entry name" value="WGR"/>
    <property type="match status" value="1"/>
</dbReference>
<organism evidence="2 3">
    <name type="scientific">Fusobacterium pseudoperiodonticum</name>
    <dbReference type="NCBI Taxonomy" id="2663009"/>
    <lineage>
        <taxon>Bacteria</taxon>
        <taxon>Fusobacteriati</taxon>
        <taxon>Fusobacteriota</taxon>
        <taxon>Fusobacteriia</taxon>
        <taxon>Fusobacteriales</taxon>
        <taxon>Fusobacteriaceae</taxon>
        <taxon>Fusobacterium</taxon>
    </lineage>
</organism>
<dbReference type="InterPro" id="IPR036930">
    <property type="entry name" value="WGR_dom_sf"/>
</dbReference>
<name>A0AAD0F1U3_9FUSO</name>
<dbReference type="EMBL" id="CP024700">
    <property type="protein sequence ID" value="ATV62004.1"/>
    <property type="molecule type" value="Genomic_DNA"/>
</dbReference>
<dbReference type="SMART" id="SM00773">
    <property type="entry name" value="WGR"/>
    <property type="match status" value="1"/>
</dbReference>
<dbReference type="CDD" id="cd07996">
    <property type="entry name" value="WGR_MMR_like"/>
    <property type="match status" value="1"/>
</dbReference>
<dbReference type="PANTHER" id="PTHR30634:SF13">
    <property type="entry name" value="PROTEIN YEHF"/>
    <property type="match status" value="1"/>
</dbReference>
<dbReference type="RefSeq" id="WP_099987899.1">
    <property type="nucleotide sequence ID" value="NZ_CP024700.1"/>
</dbReference>
<dbReference type="InterPro" id="IPR049809">
    <property type="entry name" value="YehF/YfeS-like_WGR"/>
</dbReference>
<reference evidence="2 3" key="1">
    <citation type="submission" date="2017-11" db="EMBL/GenBank/DDBJ databases">
        <title>Genome sequencing of Fusobacterium periodonticum KCOM 1263.</title>
        <authorList>
            <person name="Kook J.-K."/>
            <person name="Park S.-N."/>
            <person name="Lim Y.K."/>
        </authorList>
    </citation>
    <scope>NUCLEOTIDE SEQUENCE [LARGE SCALE GENOMIC DNA]</scope>
    <source>
        <strain evidence="2 3">KCOM 1263</strain>
    </source>
</reference>
<protein>
    <submittedName>
        <fullName evidence="2">MolR family transcriptional regulator</fullName>
    </submittedName>
</protein>
<dbReference type="Proteomes" id="UP000228552">
    <property type="component" value="Chromosome"/>
</dbReference>